<dbReference type="GeneID" id="85731810"/>
<evidence type="ECO:0000256" key="1">
    <source>
        <dbReference type="SAM" id="MobiDB-lite"/>
    </source>
</evidence>
<keyword evidence="3" id="KW-1185">Reference proteome</keyword>
<dbReference type="Proteomes" id="UP001305652">
    <property type="component" value="Chromosome"/>
</dbReference>
<feature type="region of interest" description="Disordered" evidence="1">
    <location>
        <begin position="21"/>
        <end position="48"/>
    </location>
</feature>
<organism evidence="2 3">
    <name type="scientific">Methanoculleus receptaculi</name>
    <dbReference type="NCBI Taxonomy" id="394967"/>
    <lineage>
        <taxon>Archaea</taxon>
        <taxon>Methanobacteriati</taxon>
        <taxon>Methanobacteriota</taxon>
        <taxon>Stenosarchaea group</taxon>
        <taxon>Methanomicrobia</taxon>
        <taxon>Methanomicrobiales</taxon>
        <taxon>Methanomicrobiaceae</taxon>
        <taxon>Methanoculleus</taxon>
    </lineage>
</organism>
<reference evidence="2 3" key="1">
    <citation type="submission" date="2023-10" db="EMBL/GenBank/DDBJ databases">
        <title>The complete genome sequence of Methanoculleus receptaculi DSM 18860.</title>
        <authorList>
            <person name="Lai S.-J."/>
            <person name="You Y.-T."/>
            <person name="Chen S.-C."/>
        </authorList>
    </citation>
    <scope>NUCLEOTIDE SEQUENCE [LARGE SCALE GENOMIC DNA]</scope>
    <source>
        <strain evidence="2 3">DSM 18860</strain>
    </source>
</reference>
<name>A0AAX4FW81_9EURY</name>
<accession>A0AAX4FW81</accession>
<dbReference type="RefSeq" id="WP_318621745.1">
    <property type="nucleotide sequence ID" value="NZ_CP137642.1"/>
</dbReference>
<dbReference type="EMBL" id="CP137642">
    <property type="protein sequence ID" value="WOX57977.1"/>
    <property type="molecule type" value="Genomic_DNA"/>
</dbReference>
<proteinExistence type="predicted"/>
<evidence type="ECO:0000313" key="2">
    <source>
        <dbReference type="EMBL" id="WOX57977.1"/>
    </source>
</evidence>
<sequence>MNGEQRGLEDMLHERESCPKIAAGASRSRSEPQRINPFMGANRIHSSV</sequence>
<dbReference type="AlphaFoldDB" id="A0AAX4FW81"/>
<dbReference type="KEGG" id="mrc:R6Y96_01595"/>
<protein>
    <submittedName>
        <fullName evidence="2">Uncharacterized protein</fullName>
    </submittedName>
</protein>
<gene>
    <name evidence="2" type="ORF">R6Y96_01595</name>
</gene>
<evidence type="ECO:0000313" key="3">
    <source>
        <dbReference type="Proteomes" id="UP001305652"/>
    </source>
</evidence>